<evidence type="ECO:0000259" key="9">
    <source>
        <dbReference type="PROSITE" id="PS50929"/>
    </source>
</evidence>
<proteinExistence type="predicted"/>
<dbReference type="PROSITE" id="PS00211">
    <property type="entry name" value="ABC_TRANSPORTER_1"/>
    <property type="match status" value="1"/>
</dbReference>
<evidence type="ECO:0000259" key="8">
    <source>
        <dbReference type="PROSITE" id="PS50893"/>
    </source>
</evidence>
<feature type="transmembrane region" description="Helical" evidence="7">
    <location>
        <begin position="133"/>
        <end position="152"/>
    </location>
</feature>
<dbReference type="InterPro" id="IPR027417">
    <property type="entry name" value="P-loop_NTPase"/>
</dbReference>
<feature type="domain" description="ABC transmembrane type-1" evidence="9">
    <location>
        <begin position="18"/>
        <end position="301"/>
    </location>
</feature>
<keyword evidence="3" id="KW-0547">Nucleotide-binding</keyword>
<keyword evidence="5 7" id="KW-1133">Transmembrane helix</keyword>
<name>A0ABU2JRB2_9ACTN</name>
<dbReference type="PROSITE" id="PS50929">
    <property type="entry name" value="ABC_TM1F"/>
    <property type="match status" value="1"/>
</dbReference>
<dbReference type="Pfam" id="PF00664">
    <property type="entry name" value="ABC_membrane"/>
    <property type="match status" value="1"/>
</dbReference>
<organism evidence="10 11">
    <name type="scientific">Streptomyces chisholmiae</name>
    <dbReference type="NCBI Taxonomy" id="3075540"/>
    <lineage>
        <taxon>Bacteria</taxon>
        <taxon>Bacillati</taxon>
        <taxon>Actinomycetota</taxon>
        <taxon>Actinomycetes</taxon>
        <taxon>Kitasatosporales</taxon>
        <taxon>Streptomycetaceae</taxon>
        <taxon>Streptomyces</taxon>
    </lineage>
</organism>
<dbReference type="SMART" id="SM00382">
    <property type="entry name" value="AAA"/>
    <property type="match status" value="1"/>
</dbReference>
<protein>
    <submittedName>
        <fullName evidence="10">ABC transporter ATP-binding protein</fullName>
    </submittedName>
</protein>
<dbReference type="SUPFAM" id="SSF52540">
    <property type="entry name" value="P-loop containing nucleoside triphosphate hydrolases"/>
    <property type="match status" value="1"/>
</dbReference>
<comment type="subcellular location">
    <subcellularLocation>
        <location evidence="1">Cell membrane</location>
        <topology evidence="1">Multi-pass membrane protein</topology>
    </subcellularLocation>
</comment>
<dbReference type="Gene3D" id="1.20.1560.10">
    <property type="entry name" value="ABC transporter type 1, transmembrane domain"/>
    <property type="match status" value="1"/>
</dbReference>
<dbReference type="InterPro" id="IPR036640">
    <property type="entry name" value="ABC1_TM_sf"/>
</dbReference>
<gene>
    <name evidence="10" type="ORF">RM844_13490</name>
</gene>
<keyword evidence="11" id="KW-1185">Reference proteome</keyword>
<dbReference type="Proteomes" id="UP001183410">
    <property type="component" value="Unassembled WGS sequence"/>
</dbReference>
<dbReference type="Gene3D" id="3.40.50.300">
    <property type="entry name" value="P-loop containing nucleotide triphosphate hydrolases"/>
    <property type="match status" value="1"/>
</dbReference>
<dbReference type="SUPFAM" id="SSF90123">
    <property type="entry name" value="ABC transporter transmembrane region"/>
    <property type="match status" value="1"/>
</dbReference>
<dbReference type="PANTHER" id="PTHR24221:SF646">
    <property type="entry name" value="HAEMOLYSIN SECRETION ATP-BINDING PROTEIN"/>
    <property type="match status" value="1"/>
</dbReference>
<evidence type="ECO:0000313" key="11">
    <source>
        <dbReference type="Proteomes" id="UP001183410"/>
    </source>
</evidence>
<keyword evidence="4 10" id="KW-0067">ATP-binding</keyword>
<dbReference type="InterPro" id="IPR003439">
    <property type="entry name" value="ABC_transporter-like_ATP-bd"/>
</dbReference>
<feature type="transmembrane region" description="Helical" evidence="7">
    <location>
        <begin position="51"/>
        <end position="72"/>
    </location>
</feature>
<evidence type="ECO:0000256" key="2">
    <source>
        <dbReference type="ARBA" id="ARBA00022692"/>
    </source>
</evidence>
<evidence type="ECO:0000256" key="5">
    <source>
        <dbReference type="ARBA" id="ARBA00022989"/>
    </source>
</evidence>
<dbReference type="InterPro" id="IPR017871">
    <property type="entry name" value="ABC_transporter-like_CS"/>
</dbReference>
<dbReference type="GO" id="GO:0005524">
    <property type="term" value="F:ATP binding"/>
    <property type="evidence" value="ECO:0007669"/>
    <property type="project" value="UniProtKB-KW"/>
</dbReference>
<evidence type="ECO:0000256" key="6">
    <source>
        <dbReference type="ARBA" id="ARBA00023136"/>
    </source>
</evidence>
<dbReference type="RefSeq" id="WP_311667359.1">
    <property type="nucleotide sequence ID" value="NZ_JAVREO010000007.1"/>
</dbReference>
<dbReference type="PANTHER" id="PTHR24221">
    <property type="entry name" value="ATP-BINDING CASSETTE SUB-FAMILY B"/>
    <property type="match status" value="1"/>
</dbReference>
<reference evidence="11" key="1">
    <citation type="submission" date="2023-07" db="EMBL/GenBank/DDBJ databases">
        <title>30 novel species of actinomycetes from the DSMZ collection.</title>
        <authorList>
            <person name="Nouioui I."/>
        </authorList>
    </citation>
    <scope>NUCLEOTIDE SEQUENCE [LARGE SCALE GENOMIC DNA]</scope>
    <source>
        <strain evidence="11">DSM 44915</strain>
    </source>
</reference>
<comment type="caution">
    <text evidence="10">The sequence shown here is derived from an EMBL/GenBank/DDBJ whole genome shotgun (WGS) entry which is preliminary data.</text>
</comment>
<feature type="domain" description="ABC transporter" evidence="8">
    <location>
        <begin position="334"/>
        <end position="572"/>
    </location>
</feature>
<dbReference type="PROSITE" id="PS50893">
    <property type="entry name" value="ABC_TRANSPORTER_2"/>
    <property type="match status" value="1"/>
</dbReference>
<dbReference type="EMBL" id="JAVREO010000007">
    <property type="protein sequence ID" value="MDT0267298.1"/>
    <property type="molecule type" value="Genomic_DNA"/>
</dbReference>
<keyword evidence="6 7" id="KW-0472">Membrane</keyword>
<evidence type="ECO:0000256" key="1">
    <source>
        <dbReference type="ARBA" id="ARBA00004651"/>
    </source>
</evidence>
<keyword evidence="2 7" id="KW-0812">Transmembrane</keyword>
<evidence type="ECO:0000256" key="4">
    <source>
        <dbReference type="ARBA" id="ARBA00022840"/>
    </source>
</evidence>
<dbReference type="InterPro" id="IPR011527">
    <property type="entry name" value="ABC1_TM_dom"/>
</dbReference>
<evidence type="ECO:0000313" key="10">
    <source>
        <dbReference type="EMBL" id="MDT0267298.1"/>
    </source>
</evidence>
<dbReference type="Pfam" id="PF00005">
    <property type="entry name" value="ABC_tran"/>
    <property type="match status" value="1"/>
</dbReference>
<sequence>MLHRRLLVLAGAAVRPVALCALLGLLVSAASLVQAVALARALAELFPGGGGATAAGTALAWAAGGMLARAALLRVDAPLRAWCGTEIRARLRDRLVARLGELGPAHAAGARAGQVQHTLVTGVEGLDAYYTRYLPQLLVVAVVPAAVVGWLATVYAPAALVLGGALAVAVLLPRCWDATLLRRGRERWAGWGRLGADYLEATWAVPTLRVLGAGERVGARLAARGAHLYRTTMAQLRVSLVEHGISALALHAGTAATLLVVAGAALDGDLSAGGAFLFLLCGRECFRPLSDLSAAWHAGYQGLTAVDGIEELFAATPTVPDDGTRPVPAGVPEIRFDAVVFRHPDGAGHPALAGASLRCPAGALVGVVGASGAGKSTLARLLARHHDPDAGRISLAGHPLPDYPLAELRATVAVVHQDPYLFQASVADNIRLARPGATDTQLRRAAELAGAHGFVSALPAGYATVLGERGGTLSGGQRQRLALARAFLSTAPVLVLDEATSQLDAETENAVTEALASAPELAGRTRIVVAHRLSAVRHADLIAVVDRGRVVECGDHAELMGRPGGAYRALVHRQRGAAPETRAASEPAG</sequence>
<evidence type="ECO:0000256" key="3">
    <source>
        <dbReference type="ARBA" id="ARBA00022741"/>
    </source>
</evidence>
<dbReference type="InterPro" id="IPR039421">
    <property type="entry name" value="Type_1_exporter"/>
</dbReference>
<evidence type="ECO:0000256" key="7">
    <source>
        <dbReference type="SAM" id="Phobius"/>
    </source>
</evidence>
<dbReference type="InterPro" id="IPR003593">
    <property type="entry name" value="AAA+_ATPase"/>
</dbReference>
<accession>A0ABU2JRB2</accession>